<dbReference type="RefSeq" id="XP_033572628.1">
    <property type="nucleotide sequence ID" value="XM_033720820.1"/>
</dbReference>
<name>A0A6A6YCB4_9PEZI</name>
<dbReference type="GeneID" id="54461713"/>
<protein>
    <submittedName>
        <fullName evidence="1 3">Uncharacterized protein</fullName>
    </submittedName>
</protein>
<reference evidence="3" key="2">
    <citation type="submission" date="2020-04" db="EMBL/GenBank/DDBJ databases">
        <authorList>
            <consortium name="NCBI Genome Project"/>
        </authorList>
    </citation>
    <scope>NUCLEOTIDE SEQUENCE</scope>
    <source>
        <strain evidence="3">CBS 304.34</strain>
    </source>
</reference>
<evidence type="ECO:0000313" key="2">
    <source>
        <dbReference type="Proteomes" id="UP000504636"/>
    </source>
</evidence>
<dbReference type="Proteomes" id="UP000504636">
    <property type="component" value="Unplaced"/>
</dbReference>
<dbReference type="AlphaFoldDB" id="A0A6A6YCB4"/>
<reference evidence="1 3" key="1">
    <citation type="journal article" date="2020" name="Stud. Mycol.">
        <title>101 Dothideomycetes genomes: a test case for predicting lifestyles and emergence of pathogens.</title>
        <authorList>
            <person name="Haridas S."/>
            <person name="Albert R."/>
            <person name="Binder M."/>
            <person name="Bloem J."/>
            <person name="Labutti K."/>
            <person name="Salamov A."/>
            <person name="Andreopoulos B."/>
            <person name="Baker S."/>
            <person name="Barry K."/>
            <person name="Bills G."/>
            <person name="Bluhm B."/>
            <person name="Cannon C."/>
            <person name="Castanera R."/>
            <person name="Culley D."/>
            <person name="Daum C."/>
            <person name="Ezra D."/>
            <person name="Gonzalez J."/>
            <person name="Henrissat B."/>
            <person name="Kuo A."/>
            <person name="Liang C."/>
            <person name="Lipzen A."/>
            <person name="Lutzoni F."/>
            <person name="Magnuson J."/>
            <person name="Mondo S."/>
            <person name="Nolan M."/>
            <person name="Ohm R."/>
            <person name="Pangilinan J."/>
            <person name="Park H.-J."/>
            <person name="Ramirez L."/>
            <person name="Alfaro M."/>
            <person name="Sun H."/>
            <person name="Tritt A."/>
            <person name="Yoshinaga Y."/>
            <person name="Zwiers L.-H."/>
            <person name="Turgeon B."/>
            <person name="Goodwin S."/>
            <person name="Spatafora J."/>
            <person name="Crous P."/>
            <person name="Grigoriev I."/>
        </authorList>
    </citation>
    <scope>NUCLEOTIDE SEQUENCE</scope>
    <source>
        <strain evidence="1 3">CBS 304.34</strain>
    </source>
</reference>
<feature type="non-terminal residue" evidence="1">
    <location>
        <position position="74"/>
    </location>
</feature>
<proteinExistence type="predicted"/>
<dbReference type="EMBL" id="MU003709">
    <property type="protein sequence ID" value="KAF2805664.1"/>
    <property type="molecule type" value="Genomic_DNA"/>
</dbReference>
<feature type="non-terminal residue" evidence="1">
    <location>
        <position position="1"/>
    </location>
</feature>
<sequence length="74" mass="8667">KSARLRYFSIRHLNRPLSASRTNCIRPLYQASKPLYEPGRPKSTRLFNTRVELRIELKTQVRVVDGSETLPREV</sequence>
<gene>
    <name evidence="1 3" type="ORF">BDZ99DRAFT_466613</name>
</gene>
<evidence type="ECO:0000313" key="3">
    <source>
        <dbReference type="RefSeq" id="XP_033572628.1"/>
    </source>
</evidence>
<accession>A0A6A6YCB4</accession>
<evidence type="ECO:0000313" key="1">
    <source>
        <dbReference type="EMBL" id="KAF2805664.1"/>
    </source>
</evidence>
<reference evidence="3" key="3">
    <citation type="submission" date="2025-04" db="UniProtKB">
        <authorList>
            <consortium name="RefSeq"/>
        </authorList>
    </citation>
    <scope>IDENTIFICATION</scope>
    <source>
        <strain evidence="3">CBS 304.34</strain>
    </source>
</reference>
<keyword evidence="2" id="KW-1185">Reference proteome</keyword>
<organism evidence="1">
    <name type="scientific">Mytilinidion resinicola</name>
    <dbReference type="NCBI Taxonomy" id="574789"/>
    <lineage>
        <taxon>Eukaryota</taxon>
        <taxon>Fungi</taxon>
        <taxon>Dikarya</taxon>
        <taxon>Ascomycota</taxon>
        <taxon>Pezizomycotina</taxon>
        <taxon>Dothideomycetes</taxon>
        <taxon>Pleosporomycetidae</taxon>
        <taxon>Mytilinidiales</taxon>
        <taxon>Mytilinidiaceae</taxon>
        <taxon>Mytilinidion</taxon>
    </lineage>
</organism>